<dbReference type="EMBL" id="CP051143">
    <property type="protein sequence ID" value="QIX02443.1"/>
    <property type="molecule type" value="Genomic_DNA"/>
</dbReference>
<feature type="chain" id="PRO_5026298398" description="Peptidase S28" evidence="7">
    <location>
        <begin position="21"/>
        <end position="621"/>
    </location>
</feature>
<keyword evidence="2" id="KW-0645">Protease</keyword>
<organism evidence="8 9">
    <name type="scientific">Peltaster fructicola</name>
    <dbReference type="NCBI Taxonomy" id="286661"/>
    <lineage>
        <taxon>Eukaryota</taxon>
        <taxon>Fungi</taxon>
        <taxon>Dikarya</taxon>
        <taxon>Ascomycota</taxon>
        <taxon>Pezizomycotina</taxon>
        <taxon>Dothideomycetes</taxon>
        <taxon>Dothideomycetes incertae sedis</taxon>
        <taxon>Peltaster</taxon>
    </lineage>
</organism>
<dbReference type="GO" id="GO:0070008">
    <property type="term" value="F:serine-type exopeptidase activity"/>
    <property type="evidence" value="ECO:0007669"/>
    <property type="project" value="InterPro"/>
</dbReference>
<reference evidence="8 9" key="1">
    <citation type="journal article" date="2016" name="Sci. Rep.">
        <title>Peltaster fructicola genome reveals evolution from an invasive phytopathogen to an ectophytic parasite.</title>
        <authorList>
            <person name="Xu C."/>
            <person name="Chen H."/>
            <person name="Gleason M.L."/>
            <person name="Xu J.R."/>
            <person name="Liu H."/>
            <person name="Zhang R."/>
            <person name="Sun G."/>
        </authorList>
    </citation>
    <scope>NUCLEOTIDE SEQUENCE [LARGE SCALE GENOMIC DNA]</scope>
    <source>
        <strain evidence="8 9">LNHT1506</strain>
    </source>
</reference>
<evidence type="ECO:0000256" key="3">
    <source>
        <dbReference type="ARBA" id="ARBA00022729"/>
    </source>
</evidence>
<evidence type="ECO:0000313" key="8">
    <source>
        <dbReference type="EMBL" id="QIX02443.1"/>
    </source>
</evidence>
<feature type="region of interest" description="Disordered" evidence="6">
    <location>
        <begin position="571"/>
        <end position="592"/>
    </location>
</feature>
<evidence type="ECO:0000256" key="2">
    <source>
        <dbReference type="ARBA" id="ARBA00022670"/>
    </source>
</evidence>
<proteinExistence type="inferred from homology"/>
<dbReference type="GO" id="GO:0008239">
    <property type="term" value="F:dipeptidyl-peptidase activity"/>
    <property type="evidence" value="ECO:0007669"/>
    <property type="project" value="TreeGrafter"/>
</dbReference>
<evidence type="ECO:0000256" key="6">
    <source>
        <dbReference type="SAM" id="MobiDB-lite"/>
    </source>
</evidence>
<evidence type="ECO:0000256" key="7">
    <source>
        <dbReference type="SAM" id="SignalP"/>
    </source>
</evidence>
<keyword evidence="3 7" id="KW-0732">Signal</keyword>
<keyword evidence="9" id="KW-1185">Reference proteome</keyword>
<protein>
    <recommendedName>
        <fullName evidence="10">Peptidase S28</fullName>
    </recommendedName>
</protein>
<dbReference type="OrthoDB" id="1735038at2759"/>
<keyword evidence="5" id="KW-0325">Glycoprotein</keyword>
<feature type="signal peptide" evidence="7">
    <location>
        <begin position="1"/>
        <end position="20"/>
    </location>
</feature>
<evidence type="ECO:0000256" key="1">
    <source>
        <dbReference type="ARBA" id="ARBA00011079"/>
    </source>
</evidence>
<gene>
    <name evidence="8" type="ORF">AMS68_007960</name>
</gene>
<accession>A0A6H0Y616</accession>
<dbReference type="InterPro" id="IPR029058">
    <property type="entry name" value="AB_hydrolase_fold"/>
</dbReference>
<dbReference type="Pfam" id="PF05577">
    <property type="entry name" value="Peptidase_S28"/>
    <property type="match status" value="1"/>
</dbReference>
<name>A0A6H0Y616_9PEZI</name>
<sequence>MRSFALAFLFSSSSAFFGQAYSFTDSPALHFRNGVIRPASPSLHSRQPSTQTLQIPIDHSNNGSNTFSNRFWVNSTYYKSGAPVFFMDVGEATASDDLIQSCLMEAYDPSAVMQLARKYNGLAIMMEHRFYGESLPFPIDKITGLAPAGYDAYRYLTIEQALEDVVYLAQHFQPEGLNSSWTKLHPSQTPWVFLGGSYPGNRAAWLRIRNPDIIYASWASSAPVETVVDMSTYYTQVYSDMTANCSADMAAASSYLTDVLTNGSAKDRAIVTVMSNLAQAPSNISQYLGMDDVTIQTAFEGANTTDFGVAYNLANFIGDGLQSFGFTEALLPFCTLVEEFDAAEVSNSSISSIIDTTFNNPFDLRPTPQGIAANHGRQAAFLALMFGIYAQSAAIGNEPSYPDSHAMADANSWTWQTCLDFGYFQVANTSSPNNLLSSFINVTSWHDELCVSNFPYPQLPSSPNAQTIVDKYGGWNMNPSHVMFTDGLKDPWHTLSVQSNSTEIGAPNRTTTQTVPDCGKAANGNDVFGLTYPDAYHASDLSGGTAEFEQGLALFEKALDKWLPCFQKHSVTSNTTSSTTPTSTGSAPGVASTSAVSGAAAMSRHSQLVGMAMLMAVMVIM</sequence>
<dbReference type="Proteomes" id="UP000503462">
    <property type="component" value="Chromosome 5"/>
</dbReference>
<dbReference type="Gene3D" id="3.40.50.1820">
    <property type="entry name" value="alpha/beta hydrolase"/>
    <property type="match status" value="2"/>
</dbReference>
<keyword evidence="4" id="KW-0378">Hydrolase</keyword>
<evidence type="ECO:0000256" key="4">
    <source>
        <dbReference type="ARBA" id="ARBA00022801"/>
    </source>
</evidence>
<dbReference type="InterPro" id="IPR008758">
    <property type="entry name" value="Peptidase_S28"/>
</dbReference>
<dbReference type="PANTHER" id="PTHR11010">
    <property type="entry name" value="PROTEASE S28 PRO-X CARBOXYPEPTIDASE-RELATED"/>
    <property type="match status" value="1"/>
</dbReference>
<comment type="similarity">
    <text evidence="1">Belongs to the peptidase S28 family.</text>
</comment>
<evidence type="ECO:0000313" key="9">
    <source>
        <dbReference type="Proteomes" id="UP000503462"/>
    </source>
</evidence>
<evidence type="ECO:0008006" key="10">
    <source>
        <dbReference type="Google" id="ProtNLM"/>
    </source>
</evidence>
<dbReference type="AlphaFoldDB" id="A0A6H0Y616"/>
<dbReference type="GO" id="GO:0006508">
    <property type="term" value="P:proteolysis"/>
    <property type="evidence" value="ECO:0007669"/>
    <property type="project" value="UniProtKB-KW"/>
</dbReference>
<dbReference type="PANTHER" id="PTHR11010:SF109">
    <property type="entry name" value="PEPTIDASE, FAMILY S28, PUTATIVE (AFU_ORTHOLOGUE AFUA_4G03790)-RELATED"/>
    <property type="match status" value="1"/>
</dbReference>
<dbReference type="SUPFAM" id="SSF53474">
    <property type="entry name" value="alpha/beta-Hydrolases"/>
    <property type="match status" value="1"/>
</dbReference>
<evidence type="ECO:0000256" key="5">
    <source>
        <dbReference type="ARBA" id="ARBA00023180"/>
    </source>
</evidence>